<dbReference type="Proteomes" id="UP001607302">
    <property type="component" value="Unassembled WGS sequence"/>
</dbReference>
<evidence type="ECO:0000313" key="2">
    <source>
        <dbReference type="Proteomes" id="UP001607302"/>
    </source>
</evidence>
<reference evidence="1 2" key="1">
    <citation type="journal article" date="2024" name="Ann. Entomol. Soc. Am.">
        <title>Genomic analyses of the southern and eastern yellowjacket wasps (Hymenoptera: Vespidae) reveal evolutionary signatures of social life.</title>
        <authorList>
            <person name="Catto M.A."/>
            <person name="Caine P.B."/>
            <person name="Orr S.E."/>
            <person name="Hunt B.G."/>
            <person name="Goodisman M.A.D."/>
        </authorList>
    </citation>
    <scope>NUCLEOTIDE SEQUENCE [LARGE SCALE GENOMIC DNA]</scope>
    <source>
        <strain evidence="1">233</strain>
        <tissue evidence="1">Head and thorax</tissue>
    </source>
</reference>
<comment type="caution">
    <text evidence="1">The sequence shown here is derived from an EMBL/GenBank/DDBJ whole genome shotgun (WGS) entry which is preliminary data.</text>
</comment>
<dbReference type="AlphaFoldDB" id="A0ABD1ZYH3"/>
<gene>
    <name evidence="1" type="ORF">V1478_018043</name>
</gene>
<dbReference type="EMBL" id="JAUDFV010000166">
    <property type="protein sequence ID" value="KAL2712520.1"/>
    <property type="molecule type" value="Genomic_DNA"/>
</dbReference>
<accession>A0ABD1ZYH3</accession>
<name>A0ABD1ZYH3_VESSQ</name>
<proteinExistence type="predicted"/>
<organism evidence="1 2">
    <name type="scientific">Vespula squamosa</name>
    <name type="common">Southern yellow jacket</name>
    <name type="synonym">Wasp</name>
    <dbReference type="NCBI Taxonomy" id="30214"/>
    <lineage>
        <taxon>Eukaryota</taxon>
        <taxon>Metazoa</taxon>
        <taxon>Ecdysozoa</taxon>
        <taxon>Arthropoda</taxon>
        <taxon>Hexapoda</taxon>
        <taxon>Insecta</taxon>
        <taxon>Pterygota</taxon>
        <taxon>Neoptera</taxon>
        <taxon>Endopterygota</taxon>
        <taxon>Hymenoptera</taxon>
        <taxon>Apocrita</taxon>
        <taxon>Aculeata</taxon>
        <taxon>Vespoidea</taxon>
        <taxon>Vespidae</taxon>
        <taxon>Vespinae</taxon>
        <taxon>Vespula</taxon>
    </lineage>
</organism>
<keyword evidence="2" id="KW-1185">Reference proteome</keyword>
<protein>
    <submittedName>
        <fullName evidence="1">Uncharacterized protein</fullName>
    </submittedName>
</protein>
<evidence type="ECO:0000313" key="1">
    <source>
        <dbReference type="EMBL" id="KAL2712520.1"/>
    </source>
</evidence>
<sequence>MFNSTNLGDRRTLALNSYDDFVVLGPLRALTPKRSRTVRRTEPTRGNNATHRLVFRAEQSQAKPSQAKPSRAKPSQAKLLSEVQYRYTLQVTGRQNQTDSKLARFFCSWTIGPNPKFSIEPQKKCHRFHILNFFMSKPMNVSLARKMVEIKEGRGSWEAREDELDKFFETCVSRISLDDTIGLLLNYGPNIGMKEEYDFHKKI</sequence>